<protein>
    <submittedName>
        <fullName evidence="2">Uncharacterized protein</fullName>
    </submittedName>
</protein>
<dbReference type="HOGENOM" id="CLU_2167426_0_0_10"/>
<organism evidence="2 3">
    <name type="scientific">Haliscomenobacter hydrossis (strain ATCC 27775 / DSM 1100 / LMG 10767 / O)</name>
    <dbReference type="NCBI Taxonomy" id="760192"/>
    <lineage>
        <taxon>Bacteria</taxon>
        <taxon>Pseudomonadati</taxon>
        <taxon>Bacteroidota</taxon>
        <taxon>Saprospiria</taxon>
        <taxon>Saprospirales</taxon>
        <taxon>Haliscomenobacteraceae</taxon>
        <taxon>Haliscomenobacter</taxon>
    </lineage>
</organism>
<evidence type="ECO:0000256" key="1">
    <source>
        <dbReference type="SAM" id="MobiDB-lite"/>
    </source>
</evidence>
<dbReference type="AlphaFoldDB" id="F4L5R0"/>
<keyword evidence="3" id="KW-1185">Reference proteome</keyword>
<reference key="2">
    <citation type="submission" date="2011-04" db="EMBL/GenBank/DDBJ databases">
        <title>Complete sequence of chromosome of Haliscomenobacter hydrossis DSM 1100.</title>
        <authorList>
            <consortium name="US DOE Joint Genome Institute (JGI-PGF)"/>
            <person name="Lucas S."/>
            <person name="Han J."/>
            <person name="Lapidus A."/>
            <person name="Bruce D."/>
            <person name="Goodwin L."/>
            <person name="Pitluck S."/>
            <person name="Peters L."/>
            <person name="Kyrpides N."/>
            <person name="Mavromatis K."/>
            <person name="Ivanova N."/>
            <person name="Ovchinnikova G."/>
            <person name="Pagani I."/>
            <person name="Daligault H."/>
            <person name="Detter J.C."/>
            <person name="Han C."/>
            <person name="Land M."/>
            <person name="Hauser L."/>
            <person name="Markowitz V."/>
            <person name="Cheng J.-F."/>
            <person name="Hugenholtz P."/>
            <person name="Woyke T."/>
            <person name="Wu D."/>
            <person name="Verbarg S."/>
            <person name="Frueling A."/>
            <person name="Brambilla E."/>
            <person name="Klenk H.-P."/>
            <person name="Eisen J.A."/>
        </authorList>
    </citation>
    <scope>NUCLEOTIDE SEQUENCE</scope>
    <source>
        <strain>DSM 1100</strain>
    </source>
</reference>
<evidence type="ECO:0000313" key="3">
    <source>
        <dbReference type="Proteomes" id="UP000008461"/>
    </source>
</evidence>
<gene>
    <name evidence="2" type="ordered locus">Halhy_4047</name>
</gene>
<proteinExistence type="predicted"/>
<dbReference type="KEGG" id="hhy:Halhy_4047"/>
<name>F4L5R0_HALH1</name>
<dbReference type="EMBL" id="CP002691">
    <property type="protein sequence ID" value="AEE51895.1"/>
    <property type="molecule type" value="Genomic_DNA"/>
</dbReference>
<dbReference type="STRING" id="760192.Halhy_4047"/>
<accession>F4L5R0</accession>
<feature type="region of interest" description="Disordered" evidence="1">
    <location>
        <begin position="84"/>
        <end position="110"/>
    </location>
</feature>
<evidence type="ECO:0000313" key="2">
    <source>
        <dbReference type="EMBL" id="AEE51895.1"/>
    </source>
</evidence>
<feature type="compositionally biased region" description="Basic residues" evidence="1">
    <location>
        <begin position="90"/>
        <end position="99"/>
    </location>
</feature>
<sequence length="110" mass="12380">MNHLEEIITWCQGKMISLEEKSDKPLLMPIYGALLDIQRLISNGLASEPGSAPAQDEIDIKTITRYGAAGIELISNKRYSLNGLPPKKEIKPKRRRRKAVKEPALMNVMH</sequence>
<reference evidence="2 3" key="1">
    <citation type="journal article" date="2011" name="Stand. Genomic Sci.">
        <title>Complete genome sequence of Haliscomenobacter hydrossis type strain (O).</title>
        <authorList>
            <consortium name="US DOE Joint Genome Institute (JGI-PGF)"/>
            <person name="Daligault H."/>
            <person name="Lapidus A."/>
            <person name="Zeytun A."/>
            <person name="Nolan M."/>
            <person name="Lucas S."/>
            <person name="Del Rio T.G."/>
            <person name="Tice H."/>
            <person name="Cheng J.F."/>
            <person name="Tapia R."/>
            <person name="Han C."/>
            <person name="Goodwin L."/>
            <person name="Pitluck S."/>
            <person name="Liolios K."/>
            <person name="Pagani I."/>
            <person name="Ivanova N."/>
            <person name="Huntemann M."/>
            <person name="Mavromatis K."/>
            <person name="Mikhailova N."/>
            <person name="Pati A."/>
            <person name="Chen A."/>
            <person name="Palaniappan K."/>
            <person name="Land M."/>
            <person name="Hauser L."/>
            <person name="Brambilla E.M."/>
            <person name="Rohde M."/>
            <person name="Verbarg S."/>
            <person name="Goker M."/>
            <person name="Bristow J."/>
            <person name="Eisen J.A."/>
            <person name="Markowitz V."/>
            <person name="Hugenholtz P."/>
            <person name="Kyrpides N.C."/>
            <person name="Klenk H.P."/>
            <person name="Woyke T."/>
        </authorList>
    </citation>
    <scope>NUCLEOTIDE SEQUENCE [LARGE SCALE GENOMIC DNA]</scope>
    <source>
        <strain evidence="3">ATCC 27775 / DSM 1100 / LMG 10767 / O</strain>
    </source>
</reference>
<dbReference type="Proteomes" id="UP000008461">
    <property type="component" value="Chromosome"/>
</dbReference>